<dbReference type="FunFam" id="3.10.120.10:FF:000002">
    <property type="entry name" value="Cytochrome b5 type B"/>
    <property type="match status" value="1"/>
</dbReference>
<comment type="cofactor">
    <cofactor evidence="20">
        <name>Fe cation</name>
        <dbReference type="ChEBI" id="CHEBI:24875"/>
    </cofactor>
</comment>
<keyword evidence="17 18" id="KW-0275">Fatty acid biosynthesis</keyword>
<dbReference type="GO" id="GO:0005506">
    <property type="term" value="F:iron ion binding"/>
    <property type="evidence" value="ECO:0007669"/>
    <property type="project" value="UniProtKB-UniRule"/>
</dbReference>
<comment type="subcellular location">
    <subcellularLocation>
        <location evidence="1">Endoplasmic reticulum membrane</location>
        <topology evidence="1">Multi-pass membrane protein</topology>
    </subcellularLocation>
</comment>
<evidence type="ECO:0000256" key="2">
    <source>
        <dbReference type="ARBA" id="ARBA00004991"/>
    </source>
</evidence>
<comment type="cofactor">
    <cofactor evidence="18 19">
        <name>Zn(2+)</name>
        <dbReference type="ChEBI" id="CHEBI:29105"/>
    </cofactor>
    <text evidence="18 19">Binds 2 Zn(2+) ions per subunit that likely form a catalytic dimetal center.</text>
</comment>
<dbReference type="GO" id="GO:0080132">
    <property type="term" value="F:fatty acid 2-hydroxylase activity"/>
    <property type="evidence" value="ECO:0007669"/>
    <property type="project" value="InterPro"/>
</dbReference>
<evidence type="ECO:0000256" key="10">
    <source>
        <dbReference type="ARBA" id="ARBA00022832"/>
    </source>
</evidence>
<evidence type="ECO:0000256" key="5">
    <source>
        <dbReference type="ARBA" id="ARBA00022516"/>
    </source>
</evidence>
<dbReference type="PRINTS" id="PR00363">
    <property type="entry name" value="CYTOCHROMEB5"/>
</dbReference>
<dbReference type="GO" id="GO:0005789">
    <property type="term" value="C:endoplasmic reticulum membrane"/>
    <property type="evidence" value="ECO:0007669"/>
    <property type="project" value="UniProtKB-SubCell"/>
</dbReference>
<feature type="binding site" evidence="19">
    <location>
        <position position="214"/>
    </location>
    <ligand>
        <name>Zn(2+)</name>
        <dbReference type="ChEBI" id="CHEBI:29105"/>
        <label>1</label>
    </ligand>
</feature>
<dbReference type="InterPro" id="IPR014430">
    <property type="entry name" value="Scs7"/>
</dbReference>
<keyword evidence="12 21" id="KW-1133">Transmembrane helix</keyword>
<organism evidence="23 24">
    <name type="scientific">Powellomyces hirtus</name>
    <dbReference type="NCBI Taxonomy" id="109895"/>
    <lineage>
        <taxon>Eukaryota</taxon>
        <taxon>Fungi</taxon>
        <taxon>Fungi incertae sedis</taxon>
        <taxon>Chytridiomycota</taxon>
        <taxon>Chytridiomycota incertae sedis</taxon>
        <taxon>Chytridiomycetes</taxon>
        <taxon>Spizellomycetales</taxon>
        <taxon>Powellomycetaceae</taxon>
        <taxon>Powellomyces</taxon>
    </lineage>
</organism>
<proteinExistence type="inferred from homology"/>
<evidence type="ECO:0000313" key="23">
    <source>
        <dbReference type="EMBL" id="TPX54785.1"/>
    </source>
</evidence>
<evidence type="ECO:0000256" key="20">
    <source>
        <dbReference type="PIRSR" id="PIRSR005149-50"/>
    </source>
</evidence>
<feature type="binding site" evidence="19">
    <location>
        <position position="320"/>
    </location>
    <ligand>
        <name>Zn(2+)</name>
        <dbReference type="ChEBI" id="CHEBI:29105"/>
        <label>1</label>
    </ligand>
</feature>
<reference evidence="23 24" key="1">
    <citation type="journal article" date="2019" name="Sci. Rep.">
        <title>Comparative genomics of chytrid fungi reveal insights into the obligate biotrophic and pathogenic lifestyle of Synchytrium endobioticum.</title>
        <authorList>
            <person name="van de Vossenberg B.T.L.H."/>
            <person name="Warris S."/>
            <person name="Nguyen H.D.T."/>
            <person name="van Gent-Pelzer M.P.E."/>
            <person name="Joly D.L."/>
            <person name="van de Geest H.C."/>
            <person name="Bonants P.J.M."/>
            <person name="Smith D.S."/>
            <person name="Levesque C.A."/>
            <person name="van der Lee T.A.J."/>
        </authorList>
    </citation>
    <scope>NUCLEOTIDE SEQUENCE [LARGE SCALE GENOMIC DNA]</scope>
    <source>
        <strain evidence="23 24">CBS 809.83</strain>
    </source>
</reference>
<evidence type="ECO:0000256" key="17">
    <source>
        <dbReference type="ARBA" id="ARBA00023160"/>
    </source>
</evidence>
<comment type="pathway">
    <text evidence="2">Sphingolipid metabolism.</text>
</comment>
<feature type="domain" description="Cytochrome b5 heme-binding" evidence="22">
    <location>
        <begin position="8"/>
        <end position="87"/>
    </location>
</feature>
<feature type="binding site" evidence="19">
    <location>
        <position position="296"/>
    </location>
    <ligand>
        <name>Zn(2+)</name>
        <dbReference type="ChEBI" id="CHEBI:29105"/>
        <label>1</label>
    </ligand>
</feature>
<evidence type="ECO:0000256" key="9">
    <source>
        <dbReference type="ARBA" id="ARBA00022824"/>
    </source>
</evidence>
<dbReference type="STRING" id="109895.A0A507DU75"/>
<keyword evidence="13 18" id="KW-0560">Oxidoreductase</keyword>
<evidence type="ECO:0000256" key="19">
    <source>
        <dbReference type="PIRSR" id="PIRSR005149-1"/>
    </source>
</evidence>
<dbReference type="AlphaFoldDB" id="A0A507DU75"/>
<keyword evidence="9 18" id="KW-0256">Endoplasmic reticulum</keyword>
<dbReference type="PANTHER" id="PTHR12863:SF1">
    <property type="entry name" value="FATTY ACID 2-HYDROXYLASE"/>
    <property type="match status" value="1"/>
</dbReference>
<feature type="transmembrane region" description="Helical" evidence="21">
    <location>
        <begin position="251"/>
        <end position="270"/>
    </location>
</feature>
<feature type="binding site" evidence="19">
    <location>
        <position position="316"/>
    </location>
    <ligand>
        <name>Zn(2+)</name>
        <dbReference type="ChEBI" id="CHEBI:29105"/>
        <label>1</label>
    </ligand>
</feature>
<dbReference type="SUPFAM" id="SSF55856">
    <property type="entry name" value="Cytochrome b5-like heme/steroid binding domain"/>
    <property type="match status" value="1"/>
</dbReference>
<keyword evidence="11 19" id="KW-0862">Zinc</keyword>
<sequence>MMGASDKVTVLTREDVALHNTAKSVWVVVNNKVYDVSEFMFDHPGGEELLLQYGGQDVTKVMKDKLEHEHSESAYDMLDEYCVGVLAPEEGSKAHSKKAVVAEERVGTSKLGTKKPFIDLAKPMLKQMVYSTWSKEYYLEQVHIPRHMTDSAPIFGHPALEMLTKTPWWVIPLVWVPLWSLALYASMHKIGVGLTLQLLPLGVIFWSFLEYTLHRFVFHVEEILPDNRFALSLHFLLHGIHHYLPMDRMRLVMPPALSIIIATCLWNFFSMILPEYLVYGLATGVIPGYVGYDLTHYYLHHGRPFAAHLREMKTYHLDHHYKDANLGYGITSKLWDRLFGTVLY</sequence>
<evidence type="ECO:0000259" key="22">
    <source>
        <dbReference type="PROSITE" id="PS50255"/>
    </source>
</evidence>
<dbReference type="InterPro" id="IPR018506">
    <property type="entry name" value="Cyt_B5_heme-BS"/>
</dbReference>
<evidence type="ECO:0000256" key="1">
    <source>
        <dbReference type="ARBA" id="ARBA00004477"/>
    </source>
</evidence>
<dbReference type="GO" id="GO:0020037">
    <property type="term" value="F:heme binding"/>
    <property type="evidence" value="ECO:0007669"/>
    <property type="project" value="InterPro"/>
</dbReference>
<feature type="transmembrane region" description="Helical" evidence="21">
    <location>
        <begin position="168"/>
        <end position="185"/>
    </location>
</feature>
<evidence type="ECO:0000256" key="21">
    <source>
        <dbReference type="SAM" id="Phobius"/>
    </source>
</evidence>
<evidence type="ECO:0000256" key="8">
    <source>
        <dbReference type="ARBA" id="ARBA00022723"/>
    </source>
</evidence>
<evidence type="ECO:0000256" key="4">
    <source>
        <dbReference type="ARBA" id="ARBA00005747"/>
    </source>
</evidence>
<evidence type="ECO:0000256" key="6">
    <source>
        <dbReference type="ARBA" id="ARBA00022617"/>
    </source>
</evidence>
<evidence type="ECO:0000256" key="12">
    <source>
        <dbReference type="ARBA" id="ARBA00022989"/>
    </source>
</evidence>
<comment type="similarity">
    <text evidence="4 18">Belongs to the sterol desaturase family. SCS7 subfamily.</text>
</comment>
<feature type="binding site" evidence="19">
    <location>
        <position position="319"/>
    </location>
    <ligand>
        <name>Zn(2+)</name>
        <dbReference type="ChEBI" id="CHEBI:29105"/>
        <label>1</label>
    </ligand>
</feature>
<evidence type="ECO:0000256" key="13">
    <source>
        <dbReference type="ARBA" id="ARBA00023002"/>
    </source>
</evidence>
<comment type="caution">
    <text evidence="23">The sequence shown here is derived from an EMBL/GenBank/DDBJ whole genome shotgun (WGS) entry which is preliminary data.</text>
</comment>
<keyword evidence="6 20" id="KW-0349">Heme</keyword>
<evidence type="ECO:0000256" key="16">
    <source>
        <dbReference type="ARBA" id="ARBA00023136"/>
    </source>
</evidence>
<dbReference type="Pfam" id="PF04116">
    <property type="entry name" value="FA_hydroxylase"/>
    <property type="match status" value="1"/>
</dbReference>
<keyword evidence="10 18" id="KW-0276">Fatty acid metabolism</keyword>
<feature type="binding site" evidence="19">
    <location>
        <position position="238"/>
    </location>
    <ligand>
        <name>Zn(2+)</name>
        <dbReference type="ChEBI" id="CHEBI:29105"/>
        <label>1</label>
    </ligand>
</feature>
<dbReference type="EC" id="1.-.-.-" evidence="18"/>
<keyword evidence="24" id="KW-1185">Reference proteome</keyword>
<keyword evidence="15 18" id="KW-0443">Lipid metabolism</keyword>
<gene>
    <name evidence="23" type="ORF">PhCBS80983_g05764</name>
</gene>
<dbReference type="Gene3D" id="3.10.120.10">
    <property type="entry name" value="Cytochrome b5-like heme/steroid binding domain"/>
    <property type="match status" value="1"/>
</dbReference>
<feature type="binding site" evidence="19">
    <location>
        <position position="219"/>
    </location>
    <ligand>
        <name>Zn(2+)</name>
        <dbReference type="ChEBI" id="CHEBI:29105"/>
        <label>1</label>
    </ligand>
</feature>
<dbReference type="InterPro" id="IPR036400">
    <property type="entry name" value="Cyt_B5-like_heme/steroid_sf"/>
</dbReference>
<evidence type="ECO:0000256" key="11">
    <source>
        <dbReference type="ARBA" id="ARBA00022833"/>
    </source>
</evidence>
<dbReference type="PROSITE" id="PS50255">
    <property type="entry name" value="CYTOCHROME_B5_2"/>
    <property type="match status" value="1"/>
</dbReference>
<dbReference type="Pfam" id="PF00173">
    <property type="entry name" value="Cyt-b5"/>
    <property type="match status" value="1"/>
</dbReference>
<keyword evidence="14 18" id="KW-0408">Iron</keyword>
<feature type="binding site" evidence="19">
    <location>
        <position position="242"/>
    </location>
    <ligand>
        <name>Zn(2+)</name>
        <dbReference type="ChEBI" id="CHEBI:29105"/>
        <label>1</label>
    </ligand>
</feature>
<dbReference type="Proteomes" id="UP000318582">
    <property type="component" value="Unassembled WGS sequence"/>
</dbReference>
<protein>
    <recommendedName>
        <fullName evidence="18">Ceramide very long chain fatty acid hydroxylase</fullName>
        <ecNumber evidence="18">1.-.-.-</ecNumber>
    </recommendedName>
</protein>
<keyword evidence="16 18" id="KW-0472">Membrane</keyword>
<keyword evidence="8 18" id="KW-0479">Metal-binding</keyword>
<feature type="binding site" description="axial binding residue" evidence="20">
    <location>
        <position position="70"/>
    </location>
    <ligand>
        <name>heme</name>
        <dbReference type="ChEBI" id="CHEBI:30413"/>
    </ligand>
    <ligandPart>
        <name>Fe</name>
        <dbReference type="ChEBI" id="CHEBI:18248"/>
    </ligandPart>
</feature>
<dbReference type="InterPro" id="IPR006694">
    <property type="entry name" value="Fatty_acid_hydroxylase"/>
</dbReference>
<feature type="binding site" description="axial binding residue" evidence="20">
    <location>
        <position position="43"/>
    </location>
    <ligand>
        <name>heme</name>
        <dbReference type="ChEBI" id="CHEBI:30413"/>
    </ligand>
    <ligandPart>
        <name>Fe</name>
        <dbReference type="ChEBI" id="CHEBI:18248"/>
    </ligandPart>
</feature>
<evidence type="ECO:0000256" key="7">
    <source>
        <dbReference type="ARBA" id="ARBA00022692"/>
    </source>
</evidence>
<dbReference type="GO" id="GO:0006633">
    <property type="term" value="P:fatty acid biosynthetic process"/>
    <property type="evidence" value="ECO:0007669"/>
    <property type="project" value="UniProtKB-KW"/>
</dbReference>
<evidence type="ECO:0000256" key="18">
    <source>
        <dbReference type="PIRNR" id="PIRNR005149"/>
    </source>
</evidence>
<comment type="function">
    <text evidence="18">Ceramide hydroxylase involved in the hydroxylation of sphingolipid-associated very long chain fatty acids. Postulated to hydroxylate the very long chain fatty acid of dihydroceramides and phytoceramides at C-2.</text>
</comment>
<feature type="binding site" evidence="19">
    <location>
        <position position="241"/>
    </location>
    <ligand>
        <name>Zn(2+)</name>
        <dbReference type="ChEBI" id="CHEBI:29105"/>
        <label>1</label>
    </ligand>
</feature>
<feature type="transmembrane region" description="Helical" evidence="21">
    <location>
        <begin position="276"/>
        <end position="295"/>
    </location>
</feature>
<keyword evidence="7 21" id="KW-0812">Transmembrane</keyword>
<feature type="transmembrane region" description="Helical" evidence="21">
    <location>
        <begin position="192"/>
        <end position="209"/>
    </location>
</feature>
<dbReference type="SMART" id="SM01117">
    <property type="entry name" value="Cyt-b5"/>
    <property type="match status" value="1"/>
</dbReference>
<feature type="binding site" evidence="19">
    <location>
        <position position="300"/>
    </location>
    <ligand>
        <name>Zn(2+)</name>
        <dbReference type="ChEBI" id="CHEBI:29105"/>
        <label>1</label>
    </ligand>
</feature>
<comment type="pathway">
    <text evidence="3">Lipid metabolism.</text>
</comment>
<dbReference type="PROSITE" id="PS00191">
    <property type="entry name" value="CYTOCHROME_B5_1"/>
    <property type="match status" value="1"/>
</dbReference>
<dbReference type="PANTHER" id="PTHR12863">
    <property type="entry name" value="FATTY ACID HYDROXYLASE"/>
    <property type="match status" value="1"/>
</dbReference>
<name>A0A507DU75_9FUNG</name>
<dbReference type="EMBL" id="QEAQ01000139">
    <property type="protein sequence ID" value="TPX54785.1"/>
    <property type="molecule type" value="Genomic_DNA"/>
</dbReference>
<dbReference type="InterPro" id="IPR001199">
    <property type="entry name" value="Cyt_B5-like_heme/steroid-bd"/>
</dbReference>
<evidence type="ECO:0000256" key="3">
    <source>
        <dbReference type="ARBA" id="ARBA00005189"/>
    </source>
</evidence>
<keyword evidence="5 18" id="KW-0444">Lipid biosynthesis</keyword>
<accession>A0A507DU75</accession>
<evidence type="ECO:0000313" key="24">
    <source>
        <dbReference type="Proteomes" id="UP000318582"/>
    </source>
</evidence>
<evidence type="ECO:0000256" key="15">
    <source>
        <dbReference type="ARBA" id="ARBA00023098"/>
    </source>
</evidence>
<dbReference type="PIRSF" id="PIRSF005149">
    <property type="entry name" value="IPC-B_HD"/>
    <property type="match status" value="1"/>
</dbReference>
<evidence type="ECO:0000256" key="14">
    <source>
        <dbReference type="ARBA" id="ARBA00023004"/>
    </source>
</evidence>